<organism evidence="2 3">
    <name type="scientific">Clostridioides difficile</name>
    <name type="common">Peptoclostridium difficile</name>
    <dbReference type="NCBI Taxonomy" id="1496"/>
    <lineage>
        <taxon>Bacteria</taxon>
        <taxon>Bacillati</taxon>
        <taxon>Bacillota</taxon>
        <taxon>Clostridia</taxon>
        <taxon>Peptostreptococcales</taxon>
        <taxon>Peptostreptococcaceae</taxon>
        <taxon>Clostridioides</taxon>
    </lineage>
</organism>
<evidence type="ECO:0000313" key="3">
    <source>
        <dbReference type="Proteomes" id="UP000411588"/>
    </source>
</evidence>
<evidence type="ECO:0000256" key="1">
    <source>
        <dbReference type="SAM" id="Phobius"/>
    </source>
</evidence>
<accession>A0AB74QIT6</accession>
<keyword evidence="1" id="KW-0812">Transmembrane</keyword>
<name>A0AB74QIT6_CLODI</name>
<gene>
    <name evidence="2" type="ORF">SAMEA1402399_04122</name>
</gene>
<protein>
    <submittedName>
        <fullName evidence="2">Uncharacterized protein</fullName>
    </submittedName>
</protein>
<dbReference type="RefSeq" id="WP_009894470.1">
    <property type="nucleotide sequence ID" value="NZ_BIOU01000072.1"/>
</dbReference>
<comment type="caution">
    <text evidence="2">The sequence shown here is derived from an EMBL/GenBank/DDBJ whole genome shotgun (WGS) entry which is preliminary data.</text>
</comment>
<evidence type="ECO:0000313" key="2">
    <source>
        <dbReference type="EMBL" id="VFD36704.1"/>
    </source>
</evidence>
<dbReference type="EMBL" id="CAADAN010000031">
    <property type="protein sequence ID" value="VFD36704.1"/>
    <property type="molecule type" value="Genomic_DNA"/>
</dbReference>
<feature type="transmembrane region" description="Helical" evidence="1">
    <location>
        <begin position="55"/>
        <end position="74"/>
    </location>
</feature>
<dbReference type="AlphaFoldDB" id="A0AB74QIT6"/>
<proteinExistence type="predicted"/>
<reference evidence="2 3" key="1">
    <citation type="submission" date="2019-02" db="EMBL/GenBank/DDBJ databases">
        <authorList>
            <consortium name="Pathogen Informatics"/>
        </authorList>
    </citation>
    <scope>NUCLEOTIDE SEQUENCE [LARGE SCALE GENOMIC DNA]</scope>
    <source>
        <strain evidence="3">clo34</strain>
    </source>
</reference>
<keyword evidence="1" id="KW-0472">Membrane</keyword>
<dbReference type="Proteomes" id="UP000411588">
    <property type="component" value="Unassembled WGS sequence"/>
</dbReference>
<keyword evidence="1" id="KW-1133">Transmembrane helix</keyword>
<sequence length="82" mass="9426">MENKNMYLRVSLILAVLGFIILFFNNDLALSLKATYLADKGFEDIVENQILKNYSYMFLIIGGVLFSIGIYNLTKLKQINKK</sequence>